<evidence type="ECO:0000256" key="4">
    <source>
        <dbReference type="ARBA" id="ARBA00022989"/>
    </source>
</evidence>
<evidence type="ECO:0000256" key="5">
    <source>
        <dbReference type="ARBA" id="ARBA00023136"/>
    </source>
</evidence>
<keyword evidence="8" id="KW-1185">Reference proteome</keyword>
<name>A0AA88D4Y9_FICCA</name>
<dbReference type="GO" id="GO:0016020">
    <property type="term" value="C:membrane"/>
    <property type="evidence" value="ECO:0007669"/>
    <property type="project" value="UniProtKB-SubCell"/>
</dbReference>
<keyword evidence="4 6" id="KW-1133">Transmembrane helix</keyword>
<dbReference type="PANTHER" id="PTHR31113:SF2">
    <property type="entry name" value="OS04G0423200 PROTEIN"/>
    <property type="match status" value="1"/>
</dbReference>
<comment type="subcellular location">
    <subcellularLocation>
        <location evidence="1">Membrane</location>
    </subcellularLocation>
</comment>
<dbReference type="Pfam" id="PF05055">
    <property type="entry name" value="DUF677"/>
    <property type="match status" value="1"/>
</dbReference>
<comment type="similarity">
    <text evidence="2">Belongs to the UPF0496 family.</text>
</comment>
<keyword evidence="5 6" id="KW-0472">Membrane</keyword>
<dbReference type="Proteomes" id="UP001187192">
    <property type="component" value="Unassembled WGS sequence"/>
</dbReference>
<evidence type="ECO:0000256" key="2">
    <source>
        <dbReference type="ARBA" id="ARBA00009074"/>
    </source>
</evidence>
<evidence type="ECO:0000313" key="8">
    <source>
        <dbReference type="Proteomes" id="UP001187192"/>
    </source>
</evidence>
<accession>A0AA88D4Y9</accession>
<keyword evidence="3 6" id="KW-0812">Transmembrane</keyword>
<evidence type="ECO:0000256" key="3">
    <source>
        <dbReference type="ARBA" id="ARBA00022692"/>
    </source>
</evidence>
<proteinExistence type="inferred from homology"/>
<reference evidence="7" key="1">
    <citation type="submission" date="2023-07" db="EMBL/GenBank/DDBJ databases">
        <title>draft genome sequence of fig (Ficus carica).</title>
        <authorList>
            <person name="Takahashi T."/>
            <person name="Nishimura K."/>
        </authorList>
    </citation>
    <scope>NUCLEOTIDE SEQUENCE</scope>
</reference>
<dbReference type="EMBL" id="BTGU01000022">
    <property type="protein sequence ID" value="GMN46073.1"/>
    <property type="molecule type" value="Genomic_DNA"/>
</dbReference>
<gene>
    <name evidence="7" type="ORF">TIFTF001_015253</name>
</gene>
<protein>
    <submittedName>
        <fullName evidence="7">Uncharacterized protein</fullName>
    </submittedName>
</protein>
<evidence type="ECO:0000256" key="6">
    <source>
        <dbReference type="SAM" id="Phobius"/>
    </source>
</evidence>
<sequence length="381" mass="43544">MLIELTSICSWYNFPSILTTVEKELREVRKSLNVNEEYLCALRTKSYADFFNKAQLLVNQHQSSPSFCHRKFSETLLEPGQEAIPGILESAFILSKLPELKTLMLEYFNVSAEASTICSHLLKSINQIQSNHRFIRQVLDEINDHDDGQEYSPVSVKLIISKLTSLFFIGSTNPFLNPNKHDFKLIREKYSVVLQCLKSMRKKVGKKIKLIKCLQKASGICITAACGLVALAAMVLAAHTLTALFVGPALFGFPFKRLMKKLTNLPFLRSGFLRKVRNQLDLAAKGTYILNRDFDTMSRLVASLSDALEHNKEMIQSCLERREYRFCLHVVKELKKGDFVFRKHMEELEEHVYLCLVTINRARVLVIKEIITTTTACVEEL</sequence>
<comment type="caution">
    <text evidence="7">The sequence shown here is derived from an EMBL/GenBank/DDBJ whole genome shotgun (WGS) entry which is preliminary data.</text>
</comment>
<dbReference type="AlphaFoldDB" id="A0AA88D4Y9"/>
<organism evidence="7 8">
    <name type="scientific">Ficus carica</name>
    <name type="common">Common fig</name>
    <dbReference type="NCBI Taxonomy" id="3494"/>
    <lineage>
        <taxon>Eukaryota</taxon>
        <taxon>Viridiplantae</taxon>
        <taxon>Streptophyta</taxon>
        <taxon>Embryophyta</taxon>
        <taxon>Tracheophyta</taxon>
        <taxon>Spermatophyta</taxon>
        <taxon>Magnoliopsida</taxon>
        <taxon>eudicotyledons</taxon>
        <taxon>Gunneridae</taxon>
        <taxon>Pentapetalae</taxon>
        <taxon>rosids</taxon>
        <taxon>fabids</taxon>
        <taxon>Rosales</taxon>
        <taxon>Moraceae</taxon>
        <taxon>Ficeae</taxon>
        <taxon>Ficus</taxon>
    </lineage>
</organism>
<feature type="transmembrane region" description="Helical" evidence="6">
    <location>
        <begin position="228"/>
        <end position="251"/>
    </location>
</feature>
<dbReference type="PANTHER" id="PTHR31113">
    <property type="entry name" value="UPF0496 PROTEIN 3-RELATED"/>
    <property type="match status" value="1"/>
</dbReference>
<dbReference type="InterPro" id="IPR007749">
    <property type="entry name" value="DUF677"/>
</dbReference>
<evidence type="ECO:0000256" key="1">
    <source>
        <dbReference type="ARBA" id="ARBA00004370"/>
    </source>
</evidence>
<evidence type="ECO:0000313" key="7">
    <source>
        <dbReference type="EMBL" id="GMN46073.1"/>
    </source>
</evidence>